<dbReference type="EMBL" id="RBWX01000010">
    <property type="protein sequence ID" value="RKS86425.1"/>
    <property type="molecule type" value="Genomic_DNA"/>
</dbReference>
<dbReference type="InterPro" id="IPR006058">
    <property type="entry name" value="2Fe2S_fd_BS"/>
</dbReference>
<dbReference type="InterPro" id="IPR001041">
    <property type="entry name" value="2Fe-2S_ferredoxin-type"/>
</dbReference>
<dbReference type="KEGG" id="smic:SmB9_31310"/>
<organism evidence="7 9">
    <name type="scientific">Sphingosinicella microcystinivorans</name>
    <dbReference type="NCBI Taxonomy" id="335406"/>
    <lineage>
        <taxon>Bacteria</taxon>
        <taxon>Pseudomonadati</taxon>
        <taxon>Pseudomonadota</taxon>
        <taxon>Alphaproteobacteria</taxon>
        <taxon>Sphingomonadales</taxon>
        <taxon>Sphingosinicellaceae</taxon>
        <taxon>Sphingosinicella</taxon>
    </lineage>
</organism>
<evidence type="ECO:0000313" key="10">
    <source>
        <dbReference type="Proteomes" id="UP000276029"/>
    </source>
</evidence>
<feature type="domain" description="2Fe-2S ferredoxin-type" evidence="6">
    <location>
        <begin position="4"/>
        <end position="80"/>
    </location>
</feature>
<reference evidence="8 10" key="2">
    <citation type="submission" date="2018-10" db="EMBL/GenBank/DDBJ databases">
        <title>Genomic Encyclopedia of Type Strains, Phase IV (KMG-IV): sequencing the most valuable type-strain genomes for metagenomic binning, comparative biology and taxonomic classification.</title>
        <authorList>
            <person name="Goeker M."/>
        </authorList>
    </citation>
    <scope>NUCLEOTIDE SEQUENCE [LARGE SCALE GENOMIC DNA]</scope>
    <source>
        <strain evidence="8 10">DSM 19791</strain>
    </source>
</reference>
<dbReference type="EMBL" id="AP018711">
    <property type="protein sequence ID" value="BBE35473.1"/>
    <property type="molecule type" value="Genomic_DNA"/>
</dbReference>
<dbReference type="PANTHER" id="PTHR44379">
    <property type="entry name" value="OXIDOREDUCTASE WITH IRON-SULFUR SUBUNIT"/>
    <property type="match status" value="1"/>
</dbReference>
<dbReference type="InterPro" id="IPR002888">
    <property type="entry name" value="2Fe-2S-bd"/>
</dbReference>
<keyword evidence="4" id="KW-0408">Iron</keyword>
<keyword evidence="5" id="KW-0411">Iron-sulfur</keyword>
<dbReference type="PANTHER" id="PTHR44379:SF8">
    <property type="entry name" value="XANTHINE DEHYDROGENASE IRON-SULFUR-BINDING SUBUNIT XDHC-RELATED"/>
    <property type="match status" value="1"/>
</dbReference>
<dbReference type="Pfam" id="PF00111">
    <property type="entry name" value="Fer2"/>
    <property type="match status" value="1"/>
</dbReference>
<dbReference type="PROSITE" id="PS51085">
    <property type="entry name" value="2FE2S_FER_2"/>
    <property type="match status" value="1"/>
</dbReference>
<reference evidence="7 9" key="1">
    <citation type="submission" date="2018-06" db="EMBL/GenBank/DDBJ databases">
        <title>Complete Genome Sequence of the Microcystin-Degrading Bacterium Sphingosinicella microcystinivorans Strain B-9.</title>
        <authorList>
            <person name="Jin H."/>
            <person name="Nishizawa T."/>
            <person name="Guo Y."/>
            <person name="Nishizawa A."/>
            <person name="Park H."/>
            <person name="Kato H."/>
            <person name="Tsuji K."/>
            <person name="Harada K."/>
        </authorList>
    </citation>
    <scope>NUCLEOTIDE SEQUENCE [LARGE SCALE GENOMIC DNA]</scope>
    <source>
        <strain evidence="7 9">B9</strain>
    </source>
</reference>
<keyword evidence="2" id="KW-0479">Metal-binding</keyword>
<evidence type="ECO:0000259" key="6">
    <source>
        <dbReference type="PROSITE" id="PS51085"/>
    </source>
</evidence>
<proteinExistence type="predicted"/>
<dbReference type="PROSITE" id="PS00197">
    <property type="entry name" value="2FE2S_FER_1"/>
    <property type="match status" value="1"/>
</dbReference>
<keyword evidence="10" id="KW-1185">Reference proteome</keyword>
<keyword evidence="3" id="KW-0560">Oxidoreductase</keyword>
<dbReference type="Proteomes" id="UP000275727">
    <property type="component" value="Chromosome"/>
</dbReference>
<dbReference type="FunFam" id="3.10.20.30:FF:000020">
    <property type="entry name" value="Xanthine dehydrogenase iron-sulfur subunit"/>
    <property type="match status" value="1"/>
</dbReference>
<dbReference type="InterPro" id="IPR012675">
    <property type="entry name" value="Beta-grasp_dom_sf"/>
</dbReference>
<evidence type="ECO:0000313" key="7">
    <source>
        <dbReference type="EMBL" id="BBE35473.1"/>
    </source>
</evidence>
<evidence type="ECO:0000256" key="2">
    <source>
        <dbReference type="ARBA" id="ARBA00022723"/>
    </source>
</evidence>
<dbReference type="Pfam" id="PF01799">
    <property type="entry name" value="Fer2_2"/>
    <property type="match status" value="1"/>
</dbReference>
<name>A0AAD1G238_SPHMI</name>
<evidence type="ECO:0000313" key="8">
    <source>
        <dbReference type="EMBL" id="RKS86425.1"/>
    </source>
</evidence>
<dbReference type="SUPFAM" id="SSF47741">
    <property type="entry name" value="CO dehydrogenase ISP C-domain like"/>
    <property type="match status" value="1"/>
</dbReference>
<dbReference type="InterPro" id="IPR036010">
    <property type="entry name" value="2Fe-2S_ferredoxin-like_sf"/>
</dbReference>
<protein>
    <submittedName>
        <fullName evidence="8">Carbon-monoxide dehydrogenase small subunit</fullName>
    </submittedName>
</protein>
<dbReference type="Gene3D" id="3.10.20.30">
    <property type="match status" value="1"/>
</dbReference>
<keyword evidence="1" id="KW-0001">2Fe-2S</keyword>
<evidence type="ECO:0000256" key="4">
    <source>
        <dbReference type="ARBA" id="ARBA00023004"/>
    </source>
</evidence>
<dbReference type="GO" id="GO:0046872">
    <property type="term" value="F:metal ion binding"/>
    <property type="evidence" value="ECO:0007669"/>
    <property type="project" value="UniProtKB-KW"/>
</dbReference>
<evidence type="ECO:0000256" key="3">
    <source>
        <dbReference type="ARBA" id="ARBA00023002"/>
    </source>
</evidence>
<dbReference type="CDD" id="cd00207">
    <property type="entry name" value="fer2"/>
    <property type="match status" value="1"/>
</dbReference>
<dbReference type="InterPro" id="IPR036884">
    <property type="entry name" value="2Fe-2S-bd_dom_sf"/>
</dbReference>
<dbReference type="GO" id="GO:0016491">
    <property type="term" value="F:oxidoreductase activity"/>
    <property type="evidence" value="ECO:0007669"/>
    <property type="project" value="UniProtKB-KW"/>
</dbReference>
<dbReference type="GO" id="GO:0051537">
    <property type="term" value="F:2 iron, 2 sulfur cluster binding"/>
    <property type="evidence" value="ECO:0007669"/>
    <property type="project" value="UniProtKB-KW"/>
</dbReference>
<evidence type="ECO:0000256" key="1">
    <source>
        <dbReference type="ARBA" id="ARBA00022714"/>
    </source>
</evidence>
<dbReference type="RefSeq" id="WP_121052832.1">
    <property type="nucleotide sequence ID" value="NZ_AP018711.1"/>
</dbReference>
<accession>A0AAD1G238</accession>
<dbReference type="SUPFAM" id="SSF54292">
    <property type="entry name" value="2Fe-2S ferredoxin-like"/>
    <property type="match status" value="1"/>
</dbReference>
<evidence type="ECO:0000256" key="5">
    <source>
        <dbReference type="ARBA" id="ARBA00023014"/>
    </source>
</evidence>
<dbReference type="AlphaFoldDB" id="A0AAD1G238"/>
<evidence type="ECO:0000313" key="9">
    <source>
        <dbReference type="Proteomes" id="UP000275727"/>
    </source>
</evidence>
<dbReference type="Proteomes" id="UP000276029">
    <property type="component" value="Unassembled WGS sequence"/>
</dbReference>
<gene>
    <name evidence="8" type="ORF">DFR51_3131</name>
    <name evidence="7" type="ORF">SmB9_31310</name>
</gene>
<dbReference type="Gene3D" id="1.10.150.120">
    <property type="entry name" value="[2Fe-2S]-binding domain"/>
    <property type="match status" value="1"/>
</dbReference>
<sequence length="156" mass="16307">MNDIPINLRINGAAVAARVAPDLTLADFLRGDQALKGTHVGCEEGVCGSCTVLVNGETLRSCLTLAAQMDGGDVTTVEGFDDPAGARLRKAFAENFAAQCGFCTGGMMAVAREFLADDTIANHRDEAAIRSRLDAVVCRCTGYQAIVAAVRASVPE</sequence>
<dbReference type="InterPro" id="IPR051452">
    <property type="entry name" value="Diverse_Oxidoreductases"/>
</dbReference>